<keyword evidence="7" id="KW-0488">Methylation</keyword>
<feature type="compositionally biased region" description="Basic and acidic residues" evidence="12">
    <location>
        <begin position="1"/>
        <end position="10"/>
    </location>
</feature>
<keyword evidence="6" id="KW-0158">Chromosome</keyword>
<evidence type="ECO:0000256" key="9">
    <source>
        <dbReference type="ARBA" id="ARBA00023125"/>
    </source>
</evidence>
<accession>A0A0R3PX34</accession>
<comment type="similarity">
    <text evidence="4">Belongs to the histone H4 family.</text>
</comment>
<reference evidence="13 14" key="2">
    <citation type="submission" date="2018-11" db="EMBL/GenBank/DDBJ databases">
        <authorList>
            <consortium name="Pathogen Informatics"/>
        </authorList>
    </citation>
    <scope>NUCLEOTIDE SEQUENCE [LARGE SCALE GENOMIC DNA]</scope>
    <source>
        <strain evidence="13 14">Costa Rica</strain>
    </source>
</reference>
<dbReference type="EMBL" id="UYYA01004544">
    <property type="protein sequence ID" value="VDM62376.1"/>
    <property type="molecule type" value="Genomic_DNA"/>
</dbReference>
<sequence>MTGRGKESEGQSKGGAKRHSEVLGNSMQGITKQLIRHLARSAEAMRISRLAYDKIREVLKVFLWSVTRDAMAICVRREGP</sequence>
<feature type="region of interest" description="Disordered" evidence="12">
    <location>
        <begin position="1"/>
        <end position="23"/>
    </location>
</feature>
<dbReference type="GO" id="GO:0005634">
    <property type="term" value="C:nucleus"/>
    <property type="evidence" value="ECO:0007669"/>
    <property type="project" value="UniProtKB-SubCell"/>
</dbReference>
<comment type="function">
    <text evidence="1">Core component of nucleosome. Nucleosomes wrap and compact DNA into chromatin, limiting DNA accessibility to the cellular machineries which require DNA as a template. Histones thereby play a central role in transcription regulation, DNA repair, DNA replication and chromosomal stability. DNA accessibility is regulated via a complex set of post-translational modifications of histones, also called histone code, and nucleosome remodeling.</text>
</comment>
<evidence type="ECO:0000256" key="11">
    <source>
        <dbReference type="ARBA" id="ARBA00023269"/>
    </source>
</evidence>
<evidence type="ECO:0000313" key="15">
    <source>
        <dbReference type="WBParaSite" id="ACOC_0001079001-mRNA-1"/>
    </source>
</evidence>
<dbReference type="GO" id="GO:0046982">
    <property type="term" value="F:protein heterodimerization activity"/>
    <property type="evidence" value="ECO:0007669"/>
    <property type="project" value="InterPro"/>
</dbReference>
<dbReference type="PANTHER" id="PTHR10484">
    <property type="entry name" value="HISTONE H4"/>
    <property type="match status" value="1"/>
</dbReference>
<reference evidence="15" key="1">
    <citation type="submission" date="2017-02" db="UniProtKB">
        <authorList>
            <consortium name="WormBaseParasite"/>
        </authorList>
    </citation>
    <scope>IDENTIFICATION</scope>
</reference>
<name>A0A0R3PX34_ANGCS</name>
<dbReference type="GO" id="GO:0030527">
    <property type="term" value="F:structural constituent of chromatin"/>
    <property type="evidence" value="ECO:0007669"/>
    <property type="project" value="InterPro"/>
</dbReference>
<dbReference type="Proteomes" id="UP000267027">
    <property type="component" value="Unassembled WGS sequence"/>
</dbReference>
<evidence type="ECO:0000256" key="4">
    <source>
        <dbReference type="ARBA" id="ARBA00006564"/>
    </source>
</evidence>
<evidence type="ECO:0000256" key="1">
    <source>
        <dbReference type="ARBA" id="ARBA00002001"/>
    </source>
</evidence>
<evidence type="ECO:0000256" key="6">
    <source>
        <dbReference type="ARBA" id="ARBA00022454"/>
    </source>
</evidence>
<dbReference type="GO" id="GO:0000786">
    <property type="term" value="C:nucleosome"/>
    <property type="evidence" value="ECO:0007669"/>
    <property type="project" value="UniProtKB-KW"/>
</dbReference>
<keyword evidence="9" id="KW-0238">DNA-binding</keyword>
<evidence type="ECO:0000256" key="2">
    <source>
        <dbReference type="ARBA" id="ARBA00004123"/>
    </source>
</evidence>
<dbReference type="OrthoDB" id="10462750at2759"/>
<evidence type="ECO:0000256" key="3">
    <source>
        <dbReference type="ARBA" id="ARBA00004286"/>
    </source>
</evidence>
<evidence type="ECO:0000256" key="7">
    <source>
        <dbReference type="ARBA" id="ARBA00022481"/>
    </source>
</evidence>
<dbReference type="PRINTS" id="PR00623">
    <property type="entry name" value="HISTONEH4"/>
</dbReference>
<dbReference type="InterPro" id="IPR001951">
    <property type="entry name" value="Histone_H4"/>
</dbReference>
<proteinExistence type="inferred from homology"/>
<dbReference type="InterPro" id="IPR019809">
    <property type="entry name" value="Histone_H4_CS"/>
</dbReference>
<dbReference type="SUPFAM" id="SSF47113">
    <property type="entry name" value="Histone-fold"/>
    <property type="match status" value="1"/>
</dbReference>
<evidence type="ECO:0000256" key="5">
    <source>
        <dbReference type="ARBA" id="ARBA00020836"/>
    </source>
</evidence>
<keyword evidence="14" id="KW-1185">Reference proteome</keyword>
<organism evidence="15">
    <name type="scientific">Angiostrongylus costaricensis</name>
    <name type="common">Nematode worm</name>
    <dbReference type="NCBI Taxonomy" id="334426"/>
    <lineage>
        <taxon>Eukaryota</taxon>
        <taxon>Metazoa</taxon>
        <taxon>Ecdysozoa</taxon>
        <taxon>Nematoda</taxon>
        <taxon>Chromadorea</taxon>
        <taxon>Rhabditida</taxon>
        <taxon>Rhabditina</taxon>
        <taxon>Rhabditomorpha</taxon>
        <taxon>Strongyloidea</taxon>
        <taxon>Metastrongylidae</taxon>
        <taxon>Angiostrongylus</taxon>
    </lineage>
</organism>
<keyword evidence="8" id="KW-0007">Acetylation</keyword>
<evidence type="ECO:0000256" key="8">
    <source>
        <dbReference type="ARBA" id="ARBA00022990"/>
    </source>
</evidence>
<evidence type="ECO:0000256" key="12">
    <source>
        <dbReference type="SAM" id="MobiDB-lite"/>
    </source>
</evidence>
<evidence type="ECO:0000313" key="13">
    <source>
        <dbReference type="EMBL" id="VDM62376.1"/>
    </source>
</evidence>
<keyword evidence="11" id="KW-0544">Nucleosome core</keyword>
<protein>
    <recommendedName>
        <fullName evidence="5">Histone H4</fullName>
    </recommendedName>
</protein>
<dbReference type="InterPro" id="IPR009072">
    <property type="entry name" value="Histone-fold"/>
</dbReference>
<gene>
    <name evidence="13" type="ORF">ACOC_LOCUS10791</name>
</gene>
<comment type="subcellular location">
    <subcellularLocation>
        <location evidence="3">Chromosome</location>
    </subcellularLocation>
    <subcellularLocation>
        <location evidence="2">Nucleus</location>
    </subcellularLocation>
</comment>
<evidence type="ECO:0000256" key="10">
    <source>
        <dbReference type="ARBA" id="ARBA00023242"/>
    </source>
</evidence>
<dbReference type="AlphaFoldDB" id="A0A0R3PX34"/>
<dbReference type="GO" id="GO:0003677">
    <property type="term" value="F:DNA binding"/>
    <property type="evidence" value="ECO:0007669"/>
    <property type="project" value="UniProtKB-KW"/>
</dbReference>
<dbReference type="STRING" id="334426.A0A0R3PX34"/>
<dbReference type="Gene3D" id="1.10.20.10">
    <property type="entry name" value="Histone, subunit A"/>
    <property type="match status" value="1"/>
</dbReference>
<evidence type="ECO:0000313" key="14">
    <source>
        <dbReference type="Proteomes" id="UP000267027"/>
    </source>
</evidence>
<keyword evidence="10" id="KW-0539">Nucleus</keyword>
<dbReference type="WBParaSite" id="ACOC_0001079001-mRNA-1">
    <property type="protein sequence ID" value="ACOC_0001079001-mRNA-1"/>
    <property type="gene ID" value="ACOC_0001079001"/>
</dbReference>
<dbReference type="PROSITE" id="PS00047">
    <property type="entry name" value="HISTONE_H4"/>
    <property type="match status" value="1"/>
</dbReference>